<protein>
    <submittedName>
        <fullName evidence="3">Uncharacterized protein</fullName>
    </submittedName>
</protein>
<evidence type="ECO:0000256" key="2">
    <source>
        <dbReference type="SAM" id="Phobius"/>
    </source>
</evidence>
<keyword evidence="2" id="KW-0472">Membrane</keyword>
<organism evidence="3">
    <name type="scientific">Corethron hystrix</name>
    <dbReference type="NCBI Taxonomy" id="216773"/>
    <lineage>
        <taxon>Eukaryota</taxon>
        <taxon>Sar</taxon>
        <taxon>Stramenopiles</taxon>
        <taxon>Ochrophyta</taxon>
        <taxon>Bacillariophyta</taxon>
        <taxon>Coscinodiscophyceae</taxon>
        <taxon>Corethrophycidae</taxon>
        <taxon>Corethrales</taxon>
        <taxon>Corethraceae</taxon>
        <taxon>Corethron</taxon>
    </lineage>
</organism>
<feature type="region of interest" description="Disordered" evidence="1">
    <location>
        <begin position="95"/>
        <end position="124"/>
    </location>
</feature>
<name>A0A7S1BL42_9STRA</name>
<sequence>MKMAIPGKTSYCCRRPSYHNSAPPFFSFFQSPFCLFSATVFILLSFSTFSVVTSFHIPRDFHNLPDLDHRILAGIWRLEGYTYSLTRKEFTTWKTPKQDLPSSVPTQQQTNRQEGTGTVSPLPLPKSLYQTGGRSVTPLRYLSGEENNRYEVLLSLHEDGTFRSCDGVDVSDQISGKWEYLDGNLILALDETPPSVRLPPALVYEIVAGEPLVPPKKKLRDTILVGHLVLKSEQPHQQQQQSSTYTSSNDDSDNKDTNTLSSSAPQTTMADPSTLMIEDGVIASGRYTYPKSHPNFFENPMFGPMRTGTFNFRQILGSRSVADDLREEEEEMFVPSDLAGRRFFLSTEPLKFRKQAGRKRYSRWTGNEIGEFLYT</sequence>
<evidence type="ECO:0000256" key="1">
    <source>
        <dbReference type="SAM" id="MobiDB-lite"/>
    </source>
</evidence>
<feature type="region of interest" description="Disordered" evidence="1">
    <location>
        <begin position="231"/>
        <end position="274"/>
    </location>
</feature>
<gene>
    <name evidence="3" type="ORF">CHYS00102_LOCUS16355</name>
</gene>
<reference evidence="3" key="1">
    <citation type="submission" date="2021-01" db="EMBL/GenBank/DDBJ databases">
        <authorList>
            <person name="Corre E."/>
            <person name="Pelletier E."/>
            <person name="Niang G."/>
            <person name="Scheremetjew M."/>
            <person name="Finn R."/>
            <person name="Kale V."/>
            <person name="Holt S."/>
            <person name="Cochrane G."/>
            <person name="Meng A."/>
            <person name="Brown T."/>
            <person name="Cohen L."/>
        </authorList>
    </citation>
    <scope>NUCLEOTIDE SEQUENCE</scope>
    <source>
        <strain evidence="3">308</strain>
    </source>
</reference>
<accession>A0A7S1BL42</accession>
<keyword evidence="2" id="KW-0812">Transmembrane</keyword>
<proteinExistence type="predicted"/>
<keyword evidence="2" id="KW-1133">Transmembrane helix</keyword>
<feature type="compositionally biased region" description="Low complexity" evidence="1">
    <location>
        <begin position="237"/>
        <end position="249"/>
    </location>
</feature>
<feature type="transmembrane region" description="Helical" evidence="2">
    <location>
        <begin position="33"/>
        <end position="57"/>
    </location>
</feature>
<feature type="compositionally biased region" description="Polar residues" evidence="1">
    <location>
        <begin position="95"/>
        <end position="119"/>
    </location>
</feature>
<dbReference type="EMBL" id="HBFR01022786">
    <property type="protein sequence ID" value="CAD8889154.1"/>
    <property type="molecule type" value="Transcribed_RNA"/>
</dbReference>
<dbReference type="AlphaFoldDB" id="A0A7S1BL42"/>
<evidence type="ECO:0000313" key="3">
    <source>
        <dbReference type="EMBL" id="CAD8889154.1"/>
    </source>
</evidence>